<evidence type="ECO:0000256" key="2">
    <source>
        <dbReference type="ARBA" id="ARBA00022448"/>
    </source>
</evidence>
<keyword evidence="4 7" id="KW-0812">Transmembrane</keyword>
<gene>
    <name evidence="9" type="ORF">SE17_15350</name>
</gene>
<evidence type="ECO:0000259" key="8">
    <source>
        <dbReference type="PROSITE" id="PS50928"/>
    </source>
</evidence>
<feature type="domain" description="ABC transmembrane type-1" evidence="8">
    <location>
        <begin position="55"/>
        <end position="163"/>
    </location>
</feature>
<evidence type="ECO:0000256" key="6">
    <source>
        <dbReference type="ARBA" id="ARBA00023136"/>
    </source>
</evidence>
<dbReference type="PATRIC" id="fig|186479.3.peg.8900"/>
<evidence type="ECO:0000313" key="10">
    <source>
        <dbReference type="Proteomes" id="UP000050509"/>
    </source>
</evidence>
<keyword evidence="2" id="KW-0813">Transport</keyword>
<dbReference type="Gene3D" id="1.10.3720.10">
    <property type="entry name" value="MetI-like"/>
    <property type="match status" value="1"/>
</dbReference>
<evidence type="ECO:0000256" key="4">
    <source>
        <dbReference type="ARBA" id="ARBA00022692"/>
    </source>
</evidence>
<accession>A0A0P9DQI6</accession>
<dbReference type="GO" id="GO:0005886">
    <property type="term" value="C:plasma membrane"/>
    <property type="evidence" value="ECO:0007669"/>
    <property type="project" value="UniProtKB-SubCell"/>
</dbReference>
<keyword evidence="5 7" id="KW-1133">Transmembrane helix</keyword>
<dbReference type="GO" id="GO:0055085">
    <property type="term" value="P:transmembrane transport"/>
    <property type="evidence" value="ECO:0007669"/>
    <property type="project" value="InterPro"/>
</dbReference>
<dbReference type="InterPro" id="IPR035906">
    <property type="entry name" value="MetI-like_sf"/>
</dbReference>
<dbReference type="EMBL" id="LJCR01000537">
    <property type="protein sequence ID" value="KPV52464.1"/>
    <property type="molecule type" value="Genomic_DNA"/>
</dbReference>
<comment type="caution">
    <text evidence="9">The sequence shown here is derived from an EMBL/GenBank/DDBJ whole genome shotgun (WGS) entry which is preliminary data.</text>
</comment>
<feature type="non-terminal residue" evidence="9">
    <location>
        <position position="163"/>
    </location>
</feature>
<dbReference type="PROSITE" id="PS50928">
    <property type="entry name" value="ABC_TM1"/>
    <property type="match status" value="1"/>
</dbReference>
<name>A0A0P9DQI6_9CHLR</name>
<dbReference type="PANTHER" id="PTHR30183">
    <property type="entry name" value="MOLYBDENUM TRANSPORT SYSTEM PERMEASE PROTEIN MODB"/>
    <property type="match status" value="1"/>
</dbReference>
<keyword evidence="3" id="KW-1003">Cell membrane</keyword>
<organism evidence="9 10">
    <name type="scientific">Kouleothrix aurantiaca</name>
    <dbReference type="NCBI Taxonomy" id="186479"/>
    <lineage>
        <taxon>Bacteria</taxon>
        <taxon>Bacillati</taxon>
        <taxon>Chloroflexota</taxon>
        <taxon>Chloroflexia</taxon>
        <taxon>Chloroflexales</taxon>
        <taxon>Roseiflexineae</taxon>
        <taxon>Roseiflexaceae</taxon>
        <taxon>Kouleothrix</taxon>
    </lineage>
</organism>
<evidence type="ECO:0000256" key="1">
    <source>
        <dbReference type="ARBA" id="ARBA00004651"/>
    </source>
</evidence>
<comment type="subcellular location">
    <subcellularLocation>
        <location evidence="1">Cell membrane</location>
        <topology evidence="1">Multi-pass membrane protein</topology>
    </subcellularLocation>
</comment>
<reference evidence="9 10" key="1">
    <citation type="submission" date="2015-09" db="EMBL/GenBank/DDBJ databases">
        <title>Draft genome sequence of Kouleothrix aurantiaca JCM 19913.</title>
        <authorList>
            <person name="Hemp J."/>
        </authorList>
    </citation>
    <scope>NUCLEOTIDE SEQUENCE [LARGE SCALE GENOMIC DNA]</scope>
    <source>
        <strain evidence="9 10">COM-B</strain>
    </source>
</reference>
<feature type="transmembrane region" description="Helical" evidence="7">
    <location>
        <begin position="59"/>
        <end position="81"/>
    </location>
</feature>
<feature type="transmembrane region" description="Helical" evidence="7">
    <location>
        <begin position="93"/>
        <end position="114"/>
    </location>
</feature>
<keyword evidence="10" id="KW-1185">Reference proteome</keyword>
<dbReference type="PANTHER" id="PTHR30183:SF3">
    <property type="entry name" value="MOLYBDENUM TRANSPORT SYSTEM PERMEASE PROTEIN MODB"/>
    <property type="match status" value="1"/>
</dbReference>
<proteinExistence type="predicted"/>
<keyword evidence="6 7" id="KW-0472">Membrane</keyword>
<feature type="transmembrane region" description="Helical" evidence="7">
    <location>
        <begin position="140"/>
        <end position="160"/>
    </location>
</feature>
<protein>
    <recommendedName>
        <fullName evidence="8">ABC transmembrane type-1 domain-containing protein</fullName>
    </recommendedName>
</protein>
<evidence type="ECO:0000256" key="5">
    <source>
        <dbReference type="ARBA" id="ARBA00022989"/>
    </source>
</evidence>
<dbReference type="SUPFAM" id="SSF161098">
    <property type="entry name" value="MetI-like"/>
    <property type="match status" value="1"/>
</dbReference>
<sequence>MRYRALIFALPLFFLAFFFLYPLAAILRLSFGGGAGAAGAGLAQLVADSYYLQVLWFSTWQALVSTALTLLVALPATYVFTHYAFPGKSLLRAIATVPFVLPTVVVAAAFKALLGPRDLLNSTLQHWLGLAAPPIQLDQTLAIILLAHVFYNYSVVLRIVGSF</sequence>
<dbReference type="AlphaFoldDB" id="A0A0P9DQI6"/>
<evidence type="ECO:0000256" key="3">
    <source>
        <dbReference type="ARBA" id="ARBA00022475"/>
    </source>
</evidence>
<dbReference type="InterPro" id="IPR000515">
    <property type="entry name" value="MetI-like"/>
</dbReference>
<dbReference type="Proteomes" id="UP000050509">
    <property type="component" value="Unassembled WGS sequence"/>
</dbReference>
<evidence type="ECO:0000313" key="9">
    <source>
        <dbReference type="EMBL" id="KPV52464.1"/>
    </source>
</evidence>
<evidence type="ECO:0000256" key="7">
    <source>
        <dbReference type="SAM" id="Phobius"/>
    </source>
</evidence>